<protein>
    <submittedName>
        <fullName evidence="1">Uncharacterized protein</fullName>
    </submittedName>
</protein>
<reference evidence="2" key="1">
    <citation type="submission" date="2016-10" db="EMBL/GenBank/DDBJ databases">
        <authorList>
            <person name="Varghese N."/>
            <person name="Submissions S."/>
        </authorList>
    </citation>
    <scope>NUCLEOTIDE SEQUENCE [LARGE SCALE GENOMIC DNA]</scope>
    <source>
        <strain evidence="2">CGMCC 1.3431</strain>
    </source>
</reference>
<gene>
    <name evidence="1" type="ORF">SAMN02927928_2161</name>
</gene>
<dbReference type="EMBL" id="FMTS01000003">
    <property type="protein sequence ID" value="SCW60672.1"/>
    <property type="molecule type" value="Genomic_DNA"/>
</dbReference>
<dbReference type="STRING" id="260084.SAMN02927928_2161"/>
<organism evidence="1 2">
    <name type="scientific">Asticcacaulis taihuensis</name>
    <dbReference type="NCBI Taxonomy" id="260084"/>
    <lineage>
        <taxon>Bacteria</taxon>
        <taxon>Pseudomonadati</taxon>
        <taxon>Pseudomonadota</taxon>
        <taxon>Alphaproteobacteria</taxon>
        <taxon>Caulobacterales</taxon>
        <taxon>Caulobacteraceae</taxon>
        <taxon>Asticcacaulis</taxon>
    </lineage>
</organism>
<evidence type="ECO:0000313" key="1">
    <source>
        <dbReference type="EMBL" id="SCW60672.1"/>
    </source>
</evidence>
<dbReference type="OrthoDB" id="6696050at2"/>
<dbReference type="RefSeq" id="WP_139159658.1">
    <property type="nucleotide sequence ID" value="NZ_CBCRYE010000001.1"/>
</dbReference>
<keyword evidence="2" id="KW-1185">Reference proteome</keyword>
<dbReference type="AlphaFoldDB" id="A0A1G4RUI5"/>
<proteinExistence type="predicted"/>
<evidence type="ECO:0000313" key="2">
    <source>
        <dbReference type="Proteomes" id="UP000199150"/>
    </source>
</evidence>
<name>A0A1G4RUI5_9CAUL</name>
<sequence length="86" mass="9610">MSWFCETQLRDLPAGCRIMITCEKCGQQRAESVRQLVNEARVGAMYLDLIEWAFSCADFHCGGSVSFGIFTPVKLSHEVPAILLRA</sequence>
<accession>A0A1G4RUI5</accession>
<dbReference type="Proteomes" id="UP000199150">
    <property type="component" value="Unassembled WGS sequence"/>
</dbReference>